<dbReference type="Proteomes" id="UP001140091">
    <property type="component" value="Unassembled WGS sequence"/>
</dbReference>
<feature type="non-terminal residue" evidence="1">
    <location>
        <position position="440"/>
    </location>
</feature>
<reference evidence="1" key="1">
    <citation type="submission" date="2022-06" db="EMBL/GenBank/DDBJ databases">
        <title>Genome Sequence of Candolleomyces eurysporus.</title>
        <authorList>
            <person name="Buettner E."/>
        </authorList>
    </citation>
    <scope>NUCLEOTIDE SEQUENCE</scope>
    <source>
        <strain evidence="1">VTCC 930004</strain>
    </source>
</reference>
<evidence type="ECO:0000313" key="1">
    <source>
        <dbReference type="EMBL" id="KAJ2929690.1"/>
    </source>
</evidence>
<dbReference type="InterPro" id="IPR032675">
    <property type="entry name" value="LRR_dom_sf"/>
</dbReference>
<dbReference type="OrthoDB" id="3070253at2759"/>
<dbReference type="EMBL" id="JANBPK010000861">
    <property type="protein sequence ID" value="KAJ2929690.1"/>
    <property type="molecule type" value="Genomic_DNA"/>
</dbReference>
<dbReference type="SUPFAM" id="SSF81383">
    <property type="entry name" value="F-box domain"/>
    <property type="match status" value="1"/>
</dbReference>
<evidence type="ECO:0000313" key="2">
    <source>
        <dbReference type="Proteomes" id="UP001140091"/>
    </source>
</evidence>
<accession>A0A9W8MF54</accession>
<keyword evidence="2" id="KW-1185">Reference proteome</keyword>
<dbReference type="InterPro" id="IPR036047">
    <property type="entry name" value="F-box-like_dom_sf"/>
</dbReference>
<dbReference type="AlphaFoldDB" id="A0A9W8MF54"/>
<comment type="caution">
    <text evidence="1">The sequence shown here is derived from an EMBL/GenBank/DDBJ whole genome shotgun (WGS) entry which is preliminary data.</text>
</comment>
<evidence type="ECO:0008006" key="3">
    <source>
        <dbReference type="Google" id="ProtNLM"/>
    </source>
</evidence>
<name>A0A9W8MF54_9AGAR</name>
<gene>
    <name evidence="1" type="ORF">H1R20_g7397</name>
</gene>
<sequence>MFMTNFPQELVDHVIDQLYDDAPSLKSCARVCRAWLPASRFHLFAKVSLKAASMHGPASFPSACCKRLLSAIEHTPEIASCIRELEVCEGSSFHFNNPTVPATTWATTDPCLLALFKRLKNLRRLDFSATSTLYWKTLPPAFQNAFCSLLAHSPSLTYLRLHSWCLPSFTSLALLLSHCKKLKGFSLSSTTVNDDDGIEEQQHGRLRCVIEEVEGGDQCSDSIVHSANVNLEVLTLDFVSFGYLGASGWLFNEPSESSCSNVMDLSRLRELRVAHFPDISIVERLLVSVGPALEHLHLKPGCWDVQSFNLSSTTGLRSLRLTLEEVDTAMAWVIHFLSSIIQSSSSASSVLEHIGLEFYIDVKKLDGWDDLDALLSQPEFVALRHIEIGLFASPSNPDFVKVDKQFRVRERGVKVRLFQLGLKSQRSHRQLTPRISWYEG</sequence>
<dbReference type="SUPFAM" id="SSF52047">
    <property type="entry name" value="RNI-like"/>
    <property type="match status" value="1"/>
</dbReference>
<protein>
    <recommendedName>
        <fullName evidence="3">F-box domain-containing protein</fullName>
    </recommendedName>
</protein>
<dbReference type="Gene3D" id="3.80.10.10">
    <property type="entry name" value="Ribonuclease Inhibitor"/>
    <property type="match status" value="1"/>
</dbReference>
<proteinExistence type="predicted"/>
<organism evidence="1 2">
    <name type="scientific">Candolleomyces eurysporus</name>
    <dbReference type="NCBI Taxonomy" id="2828524"/>
    <lineage>
        <taxon>Eukaryota</taxon>
        <taxon>Fungi</taxon>
        <taxon>Dikarya</taxon>
        <taxon>Basidiomycota</taxon>
        <taxon>Agaricomycotina</taxon>
        <taxon>Agaricomycetes</taxon>
        <taxon>Agaricomycetidae</taxon>
        <taxon>Agaricales</taxon>
        <taxon>Agaricineae</taxon>
        <taxon>Psathyrellaceae</taxon>
        <taxon>Candolleomyces</taxon>
    </lineage>
</organism>